<keyword evidence="2" id="KW-1185">Reference proteome</keyword>
<dbReference type="RefSeq" id="WP_379319129.1">
    <property type="nucleotide sequence ID" value="NZ_JBHTLM010000006.1"/>
</dbReference>
<comment type="caution">
    <text evidence="1">The sequence shown here is derived from an EMBL/GenBank/DDBJ whole genome shotgun (WGS) entry which is preliminary data.</text>
</comment>
<evidence type="ECO:0000313" key="1">
    <source>
        <dbReference type="EMBL" id="MFD1176676.1"/>
    </source>
</evidence>
<gene>
    <name evidence="1" type="ORF">ACFQ3W_10235</name>
</gene>
<proteinExistence type="predicted"/>
<dbReference type="EMBL" id="JBHTLM010000006">
    <property type="protein sequence ID" value="MFD1176676.1"/>
    <property type="molecule type" value="Genomic_DNA"/>
</dbReference>
<evidence type="ECO:0000313" key="2">
    <source>
        <dbReference type="Proteomes" id="UP001597262"/>
    </source>
</evidence>
<protein>
    <submittedName>
        <fullName evidence="1">Uncharacterized protein</fullName>
    </submittedName>
</protein>
<sequence>MVVKVYDIVKINILGRKKATEFLTVKNCLADDRFTGGHETDMLSEKLITYFKSRNWWFDDSTEDYKNALMEIGVDLESDFAQFYLHVEDGPTFLARRREIYQVCWFMINSDYKLNIQSAHEALKLPAEYIPLDSFEGEYGYFYNQKTDEVLRLGLGREWHDFMKGTLKPQWENFNSFLEWFFELVD</sequence>
<accession>A0ABW3RW42</accession>
<name>A0ABW3RW42_9BACL</name>
<organism evidence="1 2">
    <name type="scientific">Paenibacillus puldeungensis</name>
    <dbReference type="NCBI Taxonomy" id="696536"/>
    <lineage>
        <taxon>Bacteria</taxon>
        <taxon>Bacillati</taxon>
        <taxon>Bacillota</taxon>
        <taxon>Bacilli</taxon>
        <taxon>Bacillales</taxon>
        <taxon>Paenibacillaceae</taxon>
        <taxon>Paenibacillus</taxon>
    </lineage>
</organism>
<dbReference type="Proteomes" id="UP001597262">
    <property type="component" value="Unassembled WGS sequence"/>
</dbReference>
<reference evidence="2" key="1">
    <citation type="journal article" date="2019" name="Int. J. Syst. Evol. Microbiol.">
        <title>The Global Catalogue of Microorganisms (GCM) 10K type strain sequencing project: providing services to taxonomists for standard genome sequencing and annotation.</title>
        <authorList>
            <consortium name="The Broad Institute Genomics Platform"/>
            <consortium name="The Broad Institute Genome Sequencing Center for Infectious Disease"/>
            <person name="Wu L."/>
            <person name="Ma J."/>
        </authorList>
    </citation>
    <scope>NUCLEOTIDE SEQUENCE [LARGE SCALE GENOMIC DNA]</scope>
    <source>
        <strain evidence="2">CCUG 59189</strain>
    </source>
</reference>